<protein>
    <submittedName>
        <fullName evidence="2">Uncharacterized protein</fullName>
    </submittedName>
</protein>
<gene>
    <name evidence="2" type="ORF">C8F04DRAFT_1390238</name>
</gene>
<evidence type="ECO:0000256" key="1">
    <source>
        <dbReference type="SAM" id="MobiDB-lite"/>
    </source>
</evidence>
<reference evidence="2" key="1">
    <citation type="submission" date="2023-03" db="EMBL/GenBank/DDBJ databases">
        <title>Massive genome expansion in bonnet fungi (Mycena s.s.) driven by repeated elements and novel gene families across ecological guilds.</title>
        <authorList>
            <consortium name="Lawrence Berkeley National Laboratory"/>
            <person name="Harder C.B."/>
            <person name="Miyauchi S."/>
            <person name="Viragh M."/>
            <person name="Kuo A."/>
            <person name="Thoen E."/>
            <person name="Andreopoulos B."/>
            <person name="Lu D."/>
            <person name="Skrede I."/>
            <person name="Drula E."/>
            <person name="Henrissat B."/>
            <person name="Morin E."/>
            <person name="Kohler A."/>
            <person name="Barry K."/>
            <person name="LaButti K."/>
            <person name="Morin E."/>
            <person name="Salamov A."/>
            <person name="Lipzen A."/>
            <person name="Mereny Z."/>
            <person name="Hegedus B."/>
            <person name="Baldrian P."/>
            <person name="Stursova M."/>
            <person name="Weitz H."/>
            <person name="Taylor A."/>
            <person name="Grigoriev I.V."/>
            <person name="Nagy L.G."/>
            <person name="Martin F."/>
            <person name="Kauserud H."/>
        </authorList>
    </citation>
    <scope>NUCLEOTIDE SEQUENCE</scope>
    <source>
        <strain evidence="2">CBHHK200</strain>
    </source>
</reference>
<name>A0AAD6TAD6_9AGAR</name>
<organism evidence="2 3">
    <name type="scientific">Mycena alexandri</name>
    <dbReference type="NCBI Taxonomy" id="1745969"/>
    <lineage>
        <taxon>Eukaryota</taxon>
        <taxon>Fungi</taxon>
        <taxon>Dikarya</taxon>
        <taxon>Basidiomycota</taxon>
        <taxon>Agaricomycotina</taxon>
        <taxon>Agaricomycetes</taxon>
        <taxon>Agaricomycetidae</taxon>
        <taxon>Agaricales</taxon>
        <taxon>Marasmiineae</taxon>
        <taxon>Mycenaceae</taxon>
        <taxon>Mycena</taxon>
    </lineage>
</organism>
<evidence type="ECO:0000313" key="2">
    <source>
        <dbReference type="EMBL" id="KAJ7042799.1"/>
    </source>
</evidence>
<dbReference type="Proteomes" id="UP001218188">
    <property type="component" value="Unassembled WGS sequence"/>
</dbReference>
<feature type="region of interest" description="Disordered" evidence="1">
    <location>
        <begin position="1"/>
        <end position="58"/>
    </location>
</feature>
<sequence>MDRQFLTETRRLLRSPAREPALGPASPPVHLPRPSARSAKRPPRCRPGPPVVPSTSLRRPCLPHSSALCHVCAVVGRHAEQVMREWYLRRRRSTENRVLTIVTTPVQVRILFISRPSFLPPSLSPALGFSPIQTFATYFAQQVCPMRDSIAALNSDERTDEQSFEPSGPVDCAPRSLRQCGALDVSLGDDASSLIYEHGL</sequence>
<keyword evidence="3" id="KW-1185">Reference proteome</keyword>
<dbReference type="EMBL" id="JARJCM010000011">
    <property type="protein sequence ID" value="KAJ7042799.1"/>
    <property type="molecule type" value="Genomic_DNA"/>
</dbReference>
<accession>A0AAD6TAD6</accession>
<dbReference type="AlphaFoldDB" id="A0AAD6TAD6"/>
<evidence type="ECO:0000313" key="3">
    <source>
        <dbReference type="Proteomes" id="UP001218188"/>
    </source>
</evidence>
<feature type="compositionally biased region" description="Basic and acidic residues" evidence="1">
    <location>
        <begin position="1"/>
        <end position="11"/>
    </location>
</feature>
<proteinExistence type="predicted"/>
<comment type="caution">
    <text evidence="2">The sequence shown here is derived from an EMBL/GenBank/DDBJ whole genome shotgun (WGS) entry which is preliminary data.</text>
</comment>